<dbReference type="EMBL" id="SJPV01000008">
    <property type="protein sequence ID" value="TWU34239.1"/>
    <property type="molecule type" value="Genomic_DNA"/>
</dbReference>
<feature type="compositionally biased region" description="Basic and acidic residues" evidence="1">
    <location>
        <begin position="379"/>
        <end position="392"/>
    </location>
</feature>
<keyword evidence="4" id="KW-1185">Reference proteome</keyword>
<feature type="transmembrane region" description="Helical" evidence="2">
    <location>
        <begin position="117"/>
        <end position="135"/>
    </location>
</feature>
<comment type="caution">
    <text evidence="3">The sequence shown here is derived from an EMBL/GenBank/DDBJ whole genome shotgun (WGS) entry which is preliminary data.</text>
</comment>
<protein>
    <submittedName>
        <fullName evidence="3">Uncharacterized protein</fullName>
    </submittedName>
</protein>
<feature type="compositionally biased region" description="Basic and acidic residues" evidence="1">
    <location>
        <begin position="437"/>
        <end position="447"/>
    </location>
</feature>
<name>A0A5C6DGW7_9BACT</name>
<keyword evidence="2" id="KW-0812">Transmembrane</keyword>
<proteinExistence type="predicted"/>
<evidence type="ECO:0000313" key="3">
    <source>
        <dbReference type="EMBL" id="TWU34239.1"/>
    </source>
</evidence>
<reference evidence="3 4" key="1">
    <citation type="submission" date="2019-02" db="EMBL/GenBank/DDBJ databases">
        <title>Deep-cultivation of Planctomycetes and their phenomic and genomic characterization uncovers novel biology.</title>
        <authorList>
            <person name="Wiegand S."/>
            <person name="Jogler M."/>
            <person name="Boedeker C."/>
            <person name="Pinto D."/>
            <person name="Vollmers J."/>
            <person name="Rivas-Marin E."/>
            <person name="Kohn T."/>
            <person name="Peeters S.H."/>
            <person name="Heuer A."/>
            <person name="Rast P."/>
            <person name="Oberbeckmann S."/>
            <person name="Bunk B."/>
            <person name="Jeske O."/>
            <person name="Meyerdierks A."/>
            <person name="Storesund J.E."/>
            <person name="Kallscheuer N."/>
            <person name="Luecker S."/>
            <person name="Lage O.M."/>
            <person name="Pohl T."/>
            <person name="Merkel B.J."/>
            <person name="Hornburger P."/>
            <person name="Mueller R.-W."/>
            <person name="Bruemmer F."/>
            <person name="Labrenz M."/>
            <person name="Spormann A.M."/>
            <person name="Op Den Camp H."/>
            <person name="Overmann J."/>
            <person name="Amann R."/>
            <person name="Jetten M.S.M."/>
            <person name="Mascher T."/>
            <person name="Medema M.H."/>
            <person name="Devos D.P."/>
            <person name="Kaster A.-K."/>
            <person name="Ovreas L."/>
            <person name="Rohde M."/>
            <person name="Galperin M.Y."/>
            <person name="Jogler C."/>
        </authorList>
    </citation>
    <scope>NUCLEOTIDE SEQUENCE [LARGE SCALE GENOMIC DNA]</scope>
    <source>
        <strain evidence="3 4">Poly41</strain>
    </source>
</reference>
<feature type="region of interest" description="Disordered" evidence="1">
    <location>
        <begin position="304"/>
        <end position="467"/>
    </location>
</feature>
<evidence type="ECO:0000256" key="1">
    <source>
        <dbReference type="SAM" id="MobiDB-lite"/>
    </source>
</evidence>
<keyword evidence="2" id="KW-1133">Transmembrane helix</keyword>
<accession>A0A5C6DGW7</accession>
<keyword evidence="2" id="KW-0472">Membrane</keyword>
<feature type="transmembrane region" description="Helical" evidence="2">
    <location>
        <begin position="193"/>
        <end position="211"/>
    </location>
</feature>
<evidence type="ECO:0000313" key="4">
    <source>
        <dbReference type="Proteomes" id="UP000319143"/>
    </source>
</evidence>
<feature type="compositionally biased region" description="Basic and acidic residues" evidence="1">
    <location>
        <begin position="326"/>
        <end position="339"/>
    </location>
</feature>
<dbReference type="OrthoDB" id="246483at2"/>
<feature type="transmembrane region" description="Helical" evidence="2">
    <location>
        <begin position="248"/>
        <end position="271"/>
    </location>
</feature>
<sequence>MSFGRRSIDRRRRVLYSTQQADLETSTAASRRAAEHLREARKPTAAFASRVHRRIRGRWFSLVPVKRRTLVSVASALGAIALLLCAAHYASVAWPAIANRPEISRPLRLDRPDSFGRWVQCVLLAASAGVSLMIYQVRRYRVDDYTGQYRLWRLVLMTLVVASVNSLVSLVDWAGAIMDVGFGKRVALSGNDWFRLVISIGGAILCLRMVAEVRRSRWSLLTMIGAWIFFAIPVAAKWNFIEVDSLGRWTLVTCAPLLACTTLLISLGGYLRMLFRQVRNLDENDSLSERFQLFKLQVLQRAKTEDATENHDPSLKTEAFSTPAAESKEHSARDSEDRPGPLPRKKRRWFGLRAAKDPSLEESSSKPTEAVVGEADPDEGAKNDRTHENEAPKRKRFSLGFLSRNKESVHGSTREDDDAGVDAEDRQGSMPSSQRSRYTEGDSRDDASGSESESNSDDIDWDSLSKAERRRLRKQLKRQGRAA</sequence>
<feature type="compositionally biased region" description="Basic and acidic residues" evidence="1">
    <location>
        <begin position="304"/>
        <end position="315"/>
    </location>
</feature>
<dbReference type="AlphaFoldDB" id="A0A5C6DGW7"/>
<feature type="transmembrane region" description="Helical" evidence="2">
    <location>
        <begin position="218"/>
        <end position="236"/>
    </location>
</feature>
<dbReference type="RefSeq" id="WP_146528646.1">
    <property type="nucleotide sequence ID" value="NZ_SJPV01000008.1"/>
</dbReference>
<organism evidence="3 4">
    <name type="scientific">Novipirellula artificiosorum</name>
    <dbReference type="NCBI Taxonomy" id="2528016"/>
    <lineage>
        <taxon>Bacteria</taxon>
        <taxon>Pseudomonadati</taxon>
        <taxon>Planctomycetota</taxon>
        <taxon>Planctomycetia</taxon>
        <taxon>Pirellulales</taxon>
        <taxon>Pirellulaceae</taxon>
        <taxon>Novipirellula</taxon>
    </lineage>
</organism>
<feature type="transmembrane region" description="Helical" evidence="2">
    <location>
        <begin position="151"/>
        <end position="173"/>
    </location>
</feature>
<dbReference type="Proteomes" id="UP000319143">
    <property type="component" value="Unassembled WGS sequence"/>
</dbReference>
<feature type="transmembrane region" description="Helical" evidence="2">
    <location>
        <begin position="70"/>
        <end position="97"/>
    </location>
</feature>
<evidence type="ECO:0000256" key="2">
    <source>
        <dbReference type="SAM" id="Phobius"/>
    </source>
</evidence>
<gene>
    <name evidence="3" type="ORF">Poly41_43850</name>
</gene>
<feature type="compositionally biased region" description="Basic and acidic residues" evidence="1">
    <location>
        <begin position="404"/>
        <end position="414"/>
    </location>
</feature>